<protein>
    <recommendedName>
        <fullName evidence="7 20">UDP-N-acetylenolpyruvoylglucosamine reductase</fullName>
        <ecNumber evidence="6 20">1.3.1.98</ecNumber>
    </recommendedName>
    <alternativeName>
        <fullName evidence="18 20">UDP-N-acetylmuramate dehydrogenase</fullName>
    </alternativeName>
</protein>
<feature type="active site" evidence="20">
    <location>
        <position position="158"/>
    </location>
</feature>
<dbReference type="InterPro" id="IPR003170">
    <property type="entry name" value="MurB"/>
</dbReference>
<evidence type="ECO:0000256" key="8">
    <source>
        <dbReference type="ARBA" id="ARBA00022490"/>
    </source>
</evidence>
<keyword evidence="17 20" id="KW-0961">Cell wall biogenesis/degradation</keyword>
<dbReference type="PROSITE" id="PS51387">
    <property type="entry name" value="FAD_PCMH"/>
    <property type="match status" value="1"/>
</dbReference>
<dbReference type="InterPro" id="IPR016166">
    <property type="entry name" value="FAD-bd_PCMH"/>
</dbReference>
<dbReference type="PANTHER" id="PTHR21071">
    <property type="entry name" value="UDP-N-ACETYLENOLPYRUVOYLGLUCOSAMINE REDUCTASE"/>
    <property type="match status" value="1"/>
</dbReference>
<evidence type="ECO:0000256" key="18">
    <source>
        <dbReference type="ARBA" id="ARBA00031026"/>
    </source>
</evidence>
<keyword evidence="11 20" id="KW-0274">FAD</keyword>
<dbReference type="GO" id="GO:0071555">
    <property type="term" value="P:cell wall organization"/>
    <property type="evidence" value="ECO:0007669"/>
    <property type="project" value="UniProtKB-KW"/>
</dbReference>
<dbReference type="PANTHER" id="PTHR21071:SF4">
    <property type="entry name" value="UDP-N-ACETYLENOLPYRUVOYLGLUCOSAMINE REDUCTASE"/>
    <property type="match status" value="1"/>
</dbReference>
<dbReference type="GO" id="GO:0008360">
    <property type="term" value="P:regulation of cell shape"/>
    <property type="evidence" value="ECO:0007669"/>
    <property type="project" value="UniProtKB-KW"/>
</dbReference>
<keyword evidence="15 20" id="KW-0560">Oxidoreductase</keyword>
<evidence type="ECO:0000313" key="22">
    <source>
        <dbReference type="EMBL" id="KFZ30198.1"/>
    </source>
</evidence>
<dbReference type="Gene3D" id="3.30.43.10">
    <property type="entry name" value="Uridine Diphospho-n-acetylenolpyruvylglucosamine Reductase, domain 2"/>
    <property type="match status" value="1"/>
</dbReference>
<dbReference type="NCBIfam" id="TIGR00179">
    <property type="entry name" value="murB"/>
    <property type="match status" value="1"/>
</dbReference>
<dbReference type="GO" id="GO:0051301">
    <property type="term" value="P:cell division"/>
    <property type="evidence" value="ECO:0007669"/>
    <property type="project" value="UniProtKB-KW"/>
</dbReference>
<dbReference type="InterPro" id="IPR036635">
    <property type="entry name" value="MurB_C_sf"/>
</dbReference>
<keyword evidence="16 20" id="KW-0131">Cell cycle</keyword>
<evidence type="ECO:0000256" key="3">
    <source>
        <dbReference type="ARBA" id="ARBA00004496"/>
    </source>
</evidence>
<dbReference type="STRING" id="435908.IDSA_10585"/>
<dbReference type="Proteomes" id="UP000054363">
    <property type="component" value="Unassembled WGS sequence"/>
</dbReference>
<comment type="catalytic activity">
    <reaction evidence="19 20">
        <text>UDP-N-acetyl-alpha-D-muramate + NADP(+) = UDP-N-acetyl-3-O-(1-carboxyvinyl)-alpha-D-glucosamine + NADPH + H(+)</text>
        <dbReference type="Rhea" id="RHEA:12248"/>
        <dbReference type="ChEBI" id="CHEBI:15378"/>
        <dbReference type="ChEBI" id="CHEBI:57783"/>
        <dbReference type="ChEBI" id="CHEBI:58349"/>
        <dbReference type="ChEBI" id="CHEBI:68483"/>
        <dbReference type="ChEBI" id="CHEBI:70757"/>
        <dbReference type="EC" id="1.3.1.98"/>
    </reaction>
</comment>
<evidence type="ECO:0000313" key="23">
    <source>
        <dbReference type="Proteomes" id="UP000054363"/>
    </source>
</evidence>
<dbReference type="InterPro" id="IPR011601">
    <property type="entry name" value="MurB_C"/>
</dbReference>
<gene>
    <name evidence="20" type="primary">murB</name>
    <name evidence="22" type="ORF">IDSA_10585</name>
</gene>
<evidence type="ECO:0000256" key="5">
    <source>
        <dbReference type="ARBA" id="ARBA00010485"/>
    </source>
</evidence>
<reference evidence="22 23" key="1">
    <citation type="submission" date="2014-06" db="EMBL/GenBank/DDBJ databases">
        <title>The draft genome sequence of Idiomarina salinarum ISL-52.</title>
        <authorList>
            <person name="Du J."/>
            <person name="Shao Z."/>
        </authorList>
    </citation>
    <scope>NUCLEOTIDE SEQUENCE [LARGE SCALE GENOMIC DNA]</scope>
    <source>
        <strain evidence="22 23">ISL-52</strain>
    </source>
</reference>
<organism evidence="22 23">
    <name type="scientific">Pseudidiomarina salinarum</name>
    <dbReference type="NCBI Taxonomy" id="435908"/>
    <lineage>
        <taxon>Bacteria</taxon>
        <taxon>Pseudomonadati</taxon>
        <taxon>Pseudomonadota</taxon>
        <taxon>Gammaproteobacteria</taxon>
        <taxon>Alteromonadales</taxon>
        <taxon>Idiomarinaceae</taxon>
        <taxon>Pseudidiomarina</taxon>
    </lineage>
</organism>
<dbReference type="Gene3D" id="3.90.78.10">
    <property type="entry name" value="UDP-N-acetylenolpyruvoylglucosamine reductase, C-terminal domain"/>
    <property type="match status" value="1"/>
</dbReference>
<feature type="domain" description="FAD-binding PCMH-type" evidence="21">
    <location>
        <begin position="18"/>
        <end position="181"/>
    </location>
</feature>
<evidence type="ECO:0000256" key="14">
    <source>
        <dbReference type="ARBA" id="ARBA00022984"/>
    </source>
</evidence>
<dbReference type="Pfam" id="PF02873">
    <property type="entry name" value="MurB_C"/>
    <property type="match status" value="1"/>
</dbReference>
<dbReference type="GO" id="GO:0005829">
    <property type="term" value="C:cytosol"/>
    <property type="evidence" value="ECO:0007669"/>
    <property type="project" value="TreeGrafter"/>
</dbReference>
<keyword evidence="12 20" id="KW-0521">NADP</keyword>
<evidence type="ECO:0000256" key="7">
    <source>
        <dbReference type="ARBA" id="ARBA00015188"/>
    </source>
</evidence>
<evidence type="ECO:0000256" key="6">
    <source>
        <dbReference type="ARBA" id="ARBA00012518"/>
    </source>
</evidence>
<keyword evidence="10 20" id="KW-0285">Flavoprotein</keyword>
<comment type="cofactor">
    <cofactor evidence="1 20">
        <name>FAD</name>
        <dbReference type="ChEBI" id="CHEBI:57692"/>
    </cofactor>
</comment>
<dbReference type="OrthoDB" id="9804753at2"/>
<evidence type="ECO:0000256" key="12">
    <source>
        <dbReference type="ARBA" id="ARBA00022857"/>
    </source>
</evidence>
<comment type="similarity">
    <text evidence="5 20">Belongs to the MurB family.</text>
</comment>
<dbReference type="RefSeq" id="WP_034776524.1">
    <property type="nucleotide sequence ID" value="NZ_JPER01000006.1"/>
</dbReference>
<dbReference type="InterPro" id="IPR006094">
    <property type="entry name" value="Oxid_FAD_bind_N"/>
</dbReference>
<evidence type="ECO:0000256" key="1">
    <source>
        <dbReference type="ARBA" id="ARBA00001974"/>
    </source>
</evidence>
<evidence type="ECO:0000256" key="20">
    <source>
        <dbReference type="HAMAP-Rule" id="MF_00037"/>
    </source>
</evidence>
<dbReference type="Gene3D" id="3.30.465.10">
    <property type="match status" value="1"/>
</dbReference>
<evidence type="ECO:0000256" key="11">
    <source>
        <dbReference type="ARBA" id="ARBA00022827"/>
    </source>
</evidence>
<dbReference type="SUPFAM" id="SSF56176">
    <property type="entry name" value="FAD-binding/transporter-associated domain-like"/>
    <property type="match status" value="1"/>
</dbReference>
<keyword evidence="13 20" id="KW-0133">Cell shape</keyword>
<dbReference type="InterPro" id="IPR016169">
    <property type="entry name" value="FAD-bd_PCMH_sub2"/>
</dbReference>
<dbReference type="UniPathway" id="UPA00219"/>
<dbReference type="GO" id="GO:0071949">
    <property type="term" value="F:FAD binding"/>
    <property type="evidence" value="ECO:0007669"/>
    <property type="project" value="InterPro"/>
</dbReference>
<keyword evidence="14 20" id="KW-0573">Peptidoglycan synthesis</keyword>
<feature type="active site" description="Proton donor" evidence="20">
    <location>
        <position position="226"/>
    </location>
</feature>
<dbReference type="GO" id="GO:0009252">
    <property type="term" value="P:peptidoglycan biosynthetic process"/>
    <property type="evidence" value="ECO:0007669"/>
    <property type="project" value="UniProtKB-UniRule"/>
</dbReference>
<evidence type="ECO:0000256" key="4">
    <source>
        <dbReference type="ARBA" id="ARBA00004752"/>
    </source>
</evidence>
<keyword evidence="9 20" id="KW-0132">Cell division</keyword>
<feature type="active site" evidence="20">
    <location>
        <position position="322"/>
    </location>
</feature>
<proteinExistence type="inferred from homology"/>
<evidence type="ECO:0000256" key="19">
    <source>
        <dbReference type="ARBA" id="ARBA00048914"/>
    </source>
</evidence>
<dbReference type="EC" id="1.3.1.98" evidence="6 20"/>
<dbReference type="eggNOG" id="COG0812">
    <property type="taxonomic scope" value="Bacteria"/>
</dbReference>
<comment type="caution">
    <text evidence="22">The sequence shown here is derived from an EMBL/GenBank/DDBJ whole genome shotgun (WGS) entry which is preliminary data.</text>
</comment>
<evidence type="ECO:0000256" key="15">
    <source>
        <dbReference type="ARBA" id="ARBA00023002"/>
    </source>
</evidence>
<dbReference type="HAMAP" id="MF_00037">
    <property type="entry name" value="MurB"/>
    <property type="match status" value="1"/>
</dbReference>
<name>A0A094L648_9GAMM</name>
<evidence type="ECO:0000256" key="10">
    <source>
        <dbReference type="ARBA" id="ARBA00022630"/>
    </source>
</evidence>
<dbReference type="GO" id="GO:0008762">
    <property type="term" value="F:UDP-N-acetylmuramate dehydrogenase activity"/>
    <property type="evidence" value="ECO:0007669"/>
    <property type="project" value="UniProtKB-UniRule"/>
</dbReference>
<keyword evidence="23" id="KW-1185">Reference proteome</keyword>
<dbReference type="SUPFAM" id="SSF56194">
    <property type="entry name" value="Uridine diphospho-N-Acetylenolpyruvylglucosamine reductase, MurB, C-terminal domain"/>
    <property type="match status" value="1"/>
</dbReference>
<dbReference type="InterPro" id="IPR016167">
    <property type="entry name" value="FAD-bd_PCMH_sub1"/>
</dbReference>
<evidence type="ECO:0000256" key="9">
    <source>
        <dbReference type="ARBA" id="ARBA00022618"/>
    </source>
</evidence>
<evidence type="ECO:0000256" key="2">
    <source>
        <dbReference type="ARBA" id="ARBA00003921"/>
    </source>
</evidence>
<comment type="subcellular location">
    <subcellularLocation>
        <location evidence="3 20">Cytoplasm</location>
    </subcellularLocation>
</comment>
<evidence type="ECO:0000256" key="17">
    <source>
        <dbReference type="ARBA" id="ARBA00023316"/>
    </source>
</evidence>
<comment type="pathway">
    <text evidence="4 20">Cell wall biogenesis; peptidoglycan biosynthesis.</text>
</comment>
<sequence length="334" mass="36763">MLNTQTNVPLASLHTFRLPATAATLLYLKSAEDCGQLPDTDYYVLGGGSNTIFTTDFKVPLVKVEIRGILYKETPDAWQITAGAGENWHQFVCALLDRGIFGFENLALIPGTVGAAPVQNIGAYGVEIAPFIAVIHVWDRLDKKHLTLAAEECNFAYRDSIFKQNPGRWLITSVTFTLPKLWQPVTSYGELQQLGATATALEIFQRVIAVRQHKLPDPALQPNAGSFFKNPVVSTTVLSELQRNYPDIPFYPVSEQRVKLAAGWLIEQDGWKGKSHNGVAVHANQALVLVNRSAQNGEAVTELANAIKGSIAERFGIELEAEVRILGERELIQL</sequence>
<keyword evidence="8 20" id="KW-0963">Cytoplasm</keyword>
<dbReference type="InterPro" id="IPR036318">
    <property type="entry name" value="FAD-bd_PCMH-like_sf"/>
</dbReference>
<evidence type="ECO:0000259" key="21">
    <source>
        <dbReference type="PROSITE" id="PS51387"/>
    </source>
</evidence>
<dbReference type="AlphaFoldDB" id="A0A094L648"/>
<comment type="function">
    <text evidence="2 20">Cell wall formation.</text>
</comment>
<dbReference type="EMBL" id="JPER01000006">
    <property type="protein sequence ID" value="KFZ30198.1"/>
    <property type="molecule type" value="Genomic_DNA"/>
</dbReference>
<dbReference type="NCBIfam" id="NF000755">
    <property type="entry name" value="PRK00046.1"/>
    <property type="match status" value="1"/>
</dbReference>
<accession>A0A094L648</accession>
<evidence type="ECO:0000256" key="13">
    <source>
        <dbReference type="ARBA" id="ARBA00022960"/>
    </source>
</evidence>
<dbReference type="Pfam" id="PF01565">
    <property type="entry name" value="FAD_binding_4"/>
    <property type="match status" value="1"/>
</dbReference>
<evidence type="ECO:0000256" key="16">
    <source>
        <dbReference type="ARBA" id="ARBA00023306"/>
    </source>
</evidence>